<keyword evidence="2" id="KW-1185">Reference proteome</keyword>
<proteinExistence type="predicted"/>
<gene>
    <name evidence="1" type="primary">LKH1_3</name>
    <name evidence="1" type="ORF">EV182_008558</name>
</gene>
<keyword evidence="1" id="KW-0808">Transferase</keyword>
<feature type="non-terminal residue" evidence="1">
    <location>
        <position position="211"/>
    </location>
</feature>
<dbReference type="EC" id="2.7.12.1" evidence="1"/>
<sequence>IRVRLDPSTYYKFYHQSGKLRYPNSKTTPKSRHDVSAVRALRDIVPPHNNIIYRELYSLLEGLLRFDPSERLTADQAKDHPFFRNIIGQHGKLVPRDQAATPVPAKPSVVQKPPAAVPSTVAFRAAPSPKQQPARMIDVAAVGSNHVHMPNTAVTVVAGSGGGGGGGCYRQAVETGPIPVSLSALASRADVVGAAIVSSSSSLSLSALESK</sequence>
<protein>
    <submittedName>
        <fullName evidence="1">Serine threonine protein kinase CMGC group</fullName>
        <ecNumber evidence="1">2.7.12.1</ecNumber>
    </submittedName>
</protein>
<name>A0ACC1H9N2_9FUNG</name>
<feature type="non-terminal residue" evidence="1">
    <location>
        <position position="1"/>
    </location>
</feature>
<dbReference type="Proteomes" id="UP001145114">
    <property type="component" value="Unassembled WGS sequence"/>
</dbReference>
<comment type="caution">
    <text evidence="1">The sequence shown here is derived from an EMBL/GenBank/DDBJ whole genome shotgun (WGS) entry which is preliminary data.</text>
</comment>
<evidence type="ECO:0000313" key="1">
    <source>
        <dbReference type="EMBL" id="KAJ1669856.1"/>
    </source>
</evidence>
<keyword evidence="1" id="KW-0418">Kinase</keyword>
<accession>A0ACC1H9N2</accession>
<evidence type="ECO:0000313" key="2">
    <source>
        <dbReference type="Proteomes" id="UP001145114"/>
    </source>
</evidence>
<dbReference type="EMBL" id="JAMZIH010009621">
    <property type="protein sequence ID" value="KAJ1669856.1"/>
    <property type="molecule type" value="Genomic_DNA"/>
</dbReference>
<organism evidence="1 2">
    <name type="scientific">Spiromyces aspiralis</name>
    <dbReference type="NCBI Taxonomy" id="68401"/>
    <lineage>
        <taxon>Eukaryota</taxon>
        <taxon>Fungi</taxon>
        <taxon>Fungi incertae sedis</taxon>
        <taxon>Zoopagomycota</taxon>
        <taxon>Kickxellomycotina</taxon>
        <taxon>Kickxellomycetes</taxon>
        <taxon>Kickxellales</taxon>
        <taxon>Kickxellaceae</taxon>
        <taxon>Spiromyces</taxon>
    </lineage>
</organism>
<reference evidence="1" key="1">
    <citation type="submission" date="2022-06" db="EMBL/GenBank/DDBJ databases">
        <title>Phylogenomic reconstructions and comparative analyses of Kickxellomycotina fungi.</title>
        <authorList>
            <person name="Reynolds N.K."/>
            <person name="Stajich J.E."/>
            <person name="Barry K."/>
            <person name="Grigoriev I.V."/>
            <person name="Crous P."/>
            <person name="Smith M.E."/>
        </authorList>
    </citation>
    <scope>NUCLEOTIDE SEQUENCE</scope>
    <source>
        <strain evidence="1">RSA 2271</strain>
    </source>
</reference>